<evidence type="ECO:0000313" key="2">
    <source>
        <dbReference type="Proteomes" id="UP001549691"/>
    </source>
</evidence>
<reference evidence="1 2" key="1">
    <citation type="submission" date="2024-07" db="EMBL/GenBank/DDBJ databases">
        <title>Uliginosibacterium flavum JJ3220;KACC:17644.</title>
        <authorList>
            <person name="Kim M.K."/>
        </authorList>
    </citation>
    <scope>NUCLEOTIDE SEQUENCE [LARGE SCALE GENOMIC DNA]</scope>
    <source>
        <strain evidence="1 2">KACC:17644</strain>
    </source>
</reference>
<accession>A0ABV2TI49</accession>
<dbReference type="Pfam" id="PF11185">
    <property type="entry name" value="DUF2971"/>
    <property type="match status" value="1"/>
</dbReference>
<dbReference type="RefSeq" id="WP_354600038.1">
    <property type="nucleotide sequence ID" value="NZ_JBEWZI010000004.1"/>
</dbReference>
<gene>
    <name evidence="1" type="ORF">ABXR19_05190</name>
</gene>
<proteinExistence type="predicted"/>
<dbReference type="Proteomes" id="UP001549691">
    <property type="component" value="Unassembled WGS sequence"/>
</dbReference>
<comment type="caution">
    <text evidence="1">The sequence shown here is derived from an EMBL/GenBank/DDBJ whole genome shotgun (WGS) entry which is preliminary data.</text>
</comment>
<name>A0ABV2TI49_9RHOO</name>
<organism evidence="1 2">
    <name type="scientific">Uliginosibacterium flavum</name>
    <dbReference type="NCBI Taxonomy" id="1396831"/>
    <lineage>
        <taxon>Bacteria</taxon>
        <taxon>Pseudomonadati</taxon>
        <taxon>Pseudomonadota</taxon>
        <taxon>Betaproteobacteria</taxon>
        <taxon>Rhodocyclales</taxon>
        <taxon>Zoogloeaceae</taxon>
        <taxon>Uliginosibacterium</taxon>
    </lineage>
</organism>
<dbReference type="EMBL" id="JBEWZI010000004">
    <property type="protein sequence ID" value="MET7013574.1"/>
    <property type="molecule type" value="Genomic_DNA"/>
</dbReference>
<dbReference type="InterPro" id="IPR021352">
    <property type="entry name" value="DUF2971"/>
</dbReference>
<protein>
    <submittedName>
        <fullName evidence="1">DUF2971 domain-containing protein</fullName>
    </submittedName>
</protein>
<sequence length="234" mass="26554">MAHLICHPPEDTTQFVPKLHLILETIKSGISAELKAELLAGITEIAESHHPSGASMDELRDVWRGVLPDHRILCLTESATHTAMWHHYANNYRGVVLEFRCIDELDSVWLAAKPVTYPAQKPAIYTADGWAELMNLQNEEAIRTILHAATYTKSPDWSYESEWRIASFKRPTDTGHFSDYKFDRRELGAVYFGPMISPEDRLSLCLAARAFPEAKLWDVEIGMSREFSLRAVNA</sequence>
<evidence type="ECO:0000313" key="1">
    <source>
        <dbReference type="EMBL" id="MET7013574.1"/>
    </source>
</evidence>
<keyword evidence="2" id="KW-1185">Reference proteome</keyword>